<dbReference type="Gene3D" id="3.20.20.80">
    <property type="entry name" value="Glycosidases"/>
    <property type="match status" value="1"/>
</dbReference>
<dbReference type="InterPro" id="IPR008979">
    <property type="entry name" value="Galactose-bd-like_sf"/>
</dbReference>
<keyword evidence="5" id="KW-1185">Reference proteome</keyword>
<name>A0ABU9C0J1_9BURK</name>
<dbReference type="PANTHER" id="PTHR43730">
    <property type="entry name" value="BETA-MANNOSIDASE"/>
    <property type="match status" value="1"/>
</dbReference>
<keyword evidence="1 4" id="KW-0378">Hydrolase</keyword>
<accession>A0ABU9C0J1</accession>
<sequence>MVDFTPLPAPRSQGRLLTDGWCLASGEAPAAADWQALDAPATVAQALALPADDAVAADLDGRTWWYRCRFDLAPAELDRALRLGLDGLATQASVWLNGELQLSSSSMFVRHQWVVASTQWRPSGNELLIRVEALSPLLAQQRKPRARWRAPMVAHAGLRWWRTSLLGRTPGWSPAWPPVGLTGPVWLSPADADAPSALQLDAGLSEAGVGQLSLGLHLPEGATEVHLSVTGRDEQWQFPLTLNQGRWLLRTEVPGAQAWWPHTHGEPVRYALALAWRSAGGELRHSPLGHTGFRRVALLTQEDGFAIEVNGVPVFARGACWTPMDARSLQASPAQLDAELQRLRKAGINMLRLSGATLYEGEAFFDACDAHGVMVWQDLMFANMDYPATDASFQAQVAAELDTQLSIWRGRPCLAVVCGNSEVAQQAAMWGADASLWQPALFHEQLRERITHELPGVPYWPGSSIGGAYPFQPSAGTTSYYGVGAYRRGTRDATQSGLRFATECLALAQVPGERGMARLRAAAGGTTPPVHSPAWKAGVPRDLGAGWDFDDIRDHYVERLYGESVEALRRSQPARHLQLGRAVGAELITRCYSQWRRPGSACSGALVWFLRDLRPGAGWGLLDDAGDPKQAFHALADVCQPQHLGVTDEGMNGLHIHAVNDGAEPRHGSLQWRLWRDADVTVAEGRQTLSVPARGGISLGVSSLLPGFLDVNWAFRFGPPPAHGLHLRWLGESGELIAERVHFIDLPDDEAPRPLGHAGDPGLHAVAAAQDDGSWLVTVGSRGAARAVYFEAEGWSPSVEGFHLAPGMARTVRFTPWPGTSAPWHASVGAINAMTTVVVTHAR</sequence>
<feature type="domain" description="Beta-mannosidase-like galactose-binding" evidence="3">
    <location>
        <begin position="59"/>
        <end position="181"/>
    </location>
</feature>
<dbReference type="SUPFAM" id="SSF49303">
    <property type="entry name" value="beta-Galactosidase/glucuronidase domain"/>
    <property type="match status" value="1"/>
</dbReference>
<organism evidence="4 5">
    <name type="scientific">Ideonella margarita</name>
    <dbReference type="NCBI Taxonomy" id="2984191"/>
    <lineage>
        <taxon>Bacteria</taxon>
        <taxon>Pseudomonadati</taxon>
        <taxon>Pseudomonadota</taxon>
        <taxon>Betaproteobacteria</taxon>
        <taxon>Burkholderiales</taxon>
        <taxon>Sphaerotilaceae</taxon>
        <taxon>Ideonella</taxon>
    </lineage>
</organism>
<protein>
    <submittedName>
        <fullName evidence="4">Glycoside hydrolase family 2 protein</fullName>
    </submittedName>
</protein>
<comment type="caution">
    <text evidence="4">The sequence shown here is derived from an EMBL/GenBank/DDBJ whole genome shotgun (WGS) entry which is preliminary data.</text>
</comment>
<evidence type="ECO:0000313" key="5">
    <source>
        <dbReference type="Proteomes" id="UP001379945"/>
    </source>
</evidence>
<dbReference type="EMBL" id="JBBUTI010000001">
    <property type="protein sequence ID" value="MEK8045273.1"/>
    <property type="molecule type" value="Genomic_DNA"/>
</dbReference>
<dbReference type="Proteomes" id="UP001379945">
    <property type="component" value="Unassembled WGS sequence"/>
</dbReference>
<dbReference type="InterPro" id="IPR054593">
    <property type="entry name" value="Beta-mannosidase-like_N2"/>
</dbReference>
<dbReference type="InterPro" id="IPR017853">
    <property type="entry name" value="GH"/>
</dbReference>
<dbReference type="RefSeq" id="WP_341397416.1">
    <property type="nucleotide sequence ID" value="NZ_JBBUTI010000001.1"/>
</dbReference>
<gene>
    <name evidence="4" type="ORF">AACH00_02800</name>
</gene>
<evidence type="ECO:0000313" key="4">
    <source>
        <dbReference type="EMBL" id="MEK8045273.1"/>
    </source>
</evidence>
<reference evidence="4 5" key="1">
    <citation type="submission" date="2024-04" db="EMBL/GenBank/DDBJ databases">
        <title>Novel species of the genus Ideonella isolated from streams.</title>
        <authorList>
            <person name="Lu H."/>
        </authorList>
    </citation>
    <scope>NUCLEOTIDE SEQUENCE [LARGE SCALE GENOMIC DNA]</scope>
    <source>
        <strain evidence="4 5">LYT19W</strain>
    </source>
</reference>
<dbReference type="InterPro" id="IPR036156">
    <property type="entry name" value="Beta-gal/glucu_dom_sf"/>
</dbReference>
<evidence type="ECO:0000256" key="2">
    <source>
        <dbReference type="ARBA" id="ARBA00023295"/>
    </source>
</evidence>
<evidence type="ECO:0000259" key="3">
    <source>
        <dbReference type="Pfam" id="PF22666"/>
    </source>
</evidence>
<keyword evidence="2" id="KW-0326">Glycosidase</keyword>
<dbReference type="Pfam" id="PF22666">
    <property type="entry name" value="Glyco_hydro_2_N2"/>
    <property type="match status" value="1"/>
</dbReference>
<dbReference type="SUPFAM" id="SSF49785">
    <property type="entry name" value="Galactose-binding domain-like"/>
    <property type="match status" value="1"/>
</dbReference>
<dbReference type="GO" id="GO:0016787">
    <property type="term" value="F:hydrolase activity"/>
    <property type="evidence" value="ECO:0007669"/>
    <property type="project" value="UniProtKB-KW"/>
</dbReference>
<dbReference type="Gene3D" id="2.60.120.260">
    <property type="entry name" value="Galactose-binding domain-like"/>
    <property type="match status" value="1"/>
</dbReference>
<evidence type="ECO:0000256" key="1">
    <source>
        <dbReference type="ARBA" id="ARBA00022801"/>
    </source>
</evidence>
<dbReference type="SUPFAM" id="SSF51445">
    <property type="entry name" value="(Trans)glycosidases"/>
    <property type="match status" value="1"/>
</dbReference>
<dbReference type="PANTHER" id="PTHR43730:SF1">
    <property type="entry name" value="BETA-MANNOSIDASE"/>
    <property type="match status" value="1"/>
</dbReference>
<proteinExistence type="predicted"/>
<dbReference type="InterPro" id="IPR050887">
    <property type="entry name" value="Beta-mannosidase_GH2"/>
</dbReference>